<dbReference type="Proteomes" id="UP000002899">
    <property type="component" value="Chromosome IV"/>
</dbReference>
<dbReference type="Pfam" id="PF12796">
    <property type="entry name" value="Ank_2"/>
    <property type="match status" value="1"/>
</dbReference>
<dbReference type="PROSITE" id="PS50297">
    <property type="entry name" value="ANK_REP_REGION"/>
    <property type="match status" value="1"/>
</dbReference>
<dbReference type="InterPro" id="IPR036770">
    <property type="entry name" value="Ankyrin_rpt-contain_sf"/>
</dbReference>
<reference evidence="2 3" key="1">
    <citation type="journal article" date="2012" name="Nucleic Acids Res.">
        <title>Sequencing of the smallest Apicomplexan genome from the human pathogen Babesia microti.</title>
        <authorList>
            <person name="Cornillot E."/>
            <person name="Hadj-Kaddour K."/>
            <person name="Dassouli A."/>
            <person name="Noel B."/>
            <person name="Ranwez V."/>
            <person name="Vacherie B."/>
            <person name="Augagneur Y."/>
            <person name="Bres V."/>
            <person name="Duclos A."/>
            <person name="Randazzo S."/>
            <person name="Carcy B."/>
            <person name="Debierre-Grockiego F."/>
            <person name="Delbecq S."/>
            <person name="Moubri-Menage K."/>
            <person name="Shams-Eldin H."/>
            <person name="Usmani-Brown S."/>
            <person name="Bringaud F."/>
            <person name="Wincker P."/>
            <person name="Vivares C.P."/>
            <person name="Schwarz R.T."/>
            <person name="Schetters T.P."/>
            <person name="Krause P.J."/>
            <person name="Gorenflot A."/>
            <person name="Berry V."/>
            <person name="Barbe V."/>
            <person name="Ben Mamoun C."/>
        </authorList>
    </citation>
    <scope>NUCLEOTIDE SEQUENCE [LARGE SCALE GENOMIC DNA]</scope>
    <source>
        <strain evidence="2 3">RI</strain>
    </source>
</reference>
<dbReference type="Gene3D" id="3.40.50.150">
    <property type="entry name" value="Vaccinia Virus protein VP39"/>
    <property type="match status" value="1"/>
</dbReference>
<dbReference type="Gene3D" id="1.25.40.20">
    <property type="entry name" value="Ankyrin repeat-containing domain"/>
    <property type="match status" value="1"/>
</dbReference>
<dbReference type="KEGG" id="bmic:BmR1_04g07985"/>
<dbReference type="VEuPathDB" id="PiroplasmaDB:BmR1_04g07985"/>
<protein>
    <submittedName>
        <fullName evidence="2">Uncharacterized protein</fullName>
    </submittedName>
</protein>
<organism evidence="2 3">
    <name type="scientific">Babesia microti (strain RI)</name>
    <dbReference type="NCBI Taxonomy" id="1133968"/>
    <lineage>
        <taxon>Eukaryota</taxon>
        <taxon>Sar</taxon>
        <taxon>Alveolata</taxon>
        <taxon>Apicomplexa</taxon>
        <taxon>Aconoidasida</taxon>
        <taxon>Piroplasmida</taxon>
        <taxon>Babesiidae</taxon>
        <taxon>Babesia</taxon>
    </lineage>
</organism>
<dbReference type="SUPFAM" id="SSF48403">
    <property type="entry name" value="Ankyrin repeat"/>
    <property type="match status" value="1"/>
</dbReference>
<dbReference type="PROSITE" id="PS50088">
    <property type="entry name" value="ANK_REPEAT"/>
    <property type="match status" value="1"/>
</dbReference>
<evidence type="ECO:0000313" key="2">
    <source>
        <dbReference type="EMBL" id="CCF75781.1"/>
    </source>
</evidence>
<dbReference type="RefSeq" id="XP_012650189.1">
    <property type="nucleotide sequence ID" value="XM_012794735.1"/>
</dbReference>
<gene>
    <name evidence="2" type="ORF">BmR1_04g07985</name>
</gene>
<dbReference type="InterPro" id="IPR029063">
    <property type="entry name" value="SAM-dependent_MTases_sf"/>
</dbReference>
<dbReference type="PANTHER" id="PTHR14614">
    <property type="entry name" value="HEPATOCELLULAR CARCINOMA-ASSOCIATED ANTIGEN"/>
    <property type="match status" value="1"/>
</dbReference>
<accession>I7ISP6</accession>
<sequence length="432" mass="47926">MGGDYDEIGEEFLYTVRVGMLSEVAEFINENPSLNINYINEDGNTAIHYAAANNKGDVLRFLIEKGSIFNVKNKSGNTPLQWAVQTNSLNSVEVLLSVKEGEFLRHFDLLATNVYGKSVIGDAFERGNTDIIQLILSHPCSEQLVAHNTVDASNDPFKIIQQFDLNFIIHNTKIVIREVALNATGDLSVSIIPDSSEPDFTGVIVWEAAICLSNWIADLTGQFDNKVVLELGAGCGLPGITAAIFNTSKVILTDYSPISLENLKHNVQVNYSTIKSQVEVLKLDWNDYKGLDPRSIDIIIASDIIYDKMQPLNIINTVTHLLKVGGKFLYTYTDERAGIDEFIALIKGFNLEISKIPNKYRKLDIPNISADCIQLKFPIIFDDQSADITTNPQSNDSTNDMIELDGEVDRHGSGYRNIVSRGILKMLCATKL</sequence>
<proteinExistence type="predicted"/>
<reference evidence="2 3" key="3">
    <citation type="journal article" date="2016" name="Sci. Rep.">
        <title>Genome-wide diversity and gene expression profiling of Babesia microti isolates identify polymorphic genes that mediate host-pathogen interactions.</title>
        <authorList>
            <person name="Silva J.C."/>
            <person name="Cornillot E."/>
            <person name="McCracken C."/>
            <person name="Usmani-Brown S."/>
            <person name="Dwivedi A."/>
            <person name="Ifeonu O.O."/>
            <person name="Crabtree J."/>
            <person name="Gotia H.T."/>
            <person name="Virji A.Z."/>
            <person name="Reynes C."/>
            <person name="Colinge J."/>
            <person name="Kumar V."/>
            <person name="Lawres L."/>
            <person name="Pazzi J.E."/>
            <person name="Pablo J.V."/>
            <person name="Hung C."/>
            <person name="Brancato J."/>
            <person name="Kumari P."/>
            <person name="Orvis J."/>
            <person name="Tretina K."/>
            <person name="Chibucos M."/>
            <person name="Ott S."/>
            <person name="Sadzewicz L."/>
            <person name="Sengamalay N."/>
            <person name="Shetty A.C."/>
            <person name="Su Q."/>
            <person name="Tallon L."/>
            <person name="Fraser C.M."/>
            <person name="Frutos R."/>
            <person name="Molina D.M."/>
            <person name="Krause P.J."/>
            <person name="Ben Mamoun C."/>
        </authorList>
    </citation>
    <scope>NUCLEOTIDE SEQUENCE [LARGE SCALE GENOMIC DNA]</scope>
    <source>
        <strain evidence="2 3">RI</strain>
    </source>
</reference>
<feature type="repeat" description="ANK" evidence="1">
    <location>
        <begin position="42"/>
        <end position="74"/>
    </location>
</feature>
<dbReference type="OrthoDB" id="46564at2759"/>
<keyword evidence="1" id="KW-0040">ANK repeat</keyword>
<dbReference type="Pfam" id="PF10294">
    <property type="entry name" value="Methyltransf_16"/>
    <property type="match status" value="1"/>
</dbReference>
<reference evidence="2 3" key="2">
    <citation type="journal article" date="2013" name="PLoS ONE">
        <title>Whole genome mapping and re-organization of the nuclear and mitochondrial genomes of Babesia microti isolates.</title>
        <authorList>
            <person name="Cornillot E."/>
            <person name="Dassouli A."/>
            <person name="Garg A."/>
            <person name="Pachikara N."/>
            <person name="Randazzo S."/>
            <person name="Depoix D."/>
            <person name="Carcy B."/>
            <person name="Delbecq S."/>
            <person name="Frutos R."/>
            <person name="Silva J.C."/>
            <person name="Sutton R."/>
            <person name="Krause P.J."/>
            <person name="Mamoun C.B."/>
        </authorList>
    </citation>
    <scope>NUCLEOTIDE SEQUENCE [LARGE SCALE GENOMIC DNA]</scope>
    <source>
        <strain evidence="2 3">RI</strain>
    </source>
</reference>
<dbReference type="InterPro" id="IPR002110">
    <property type="entry name" value="Ankyrin_rpt"/>
</dbReference>
<dbReference type="SMART" id="SM00248">
    <property type="entry name" value="ANK"/>
    <property type="match status" value="3"/>
</dbReference>
<name>I7ISP6_BABMR</name>
<dbReference type="GeneID" id="24426234"/>
<dbReference type="SUPFAM" id="SSF53335">
    <property type="entry name" value="S-adenosyl-L-methionine-dependent methyltransferases"/>
    <property type="match status" value="1"/>
</dbReference>
<dbReference type="InterPro" id="IPR019410">
    <property type="entry name" value="Methyltransf_16"/>
</dbReference>
<dbReference type="EMBL" id="LN871599">
    <property type="protein sequence ID" value="CCF75781.1"/>
    <property type="molecule type" value="Genomic_DNA"/>
</dbReference>
<dbReference type="AlphaFoldDB" id="I7ISP6"/>
<evidence type="ECO:0000313" key="3">
    <source>
        <dbReference type="Proteomes" id="UP000002899"/>
    </source>
</evidence>
<keyword evidence="3" id="KW-1185">Reference proteome</keyword>
<evidence type="ECO:0000256" key="1">
    <source>
        <dbReference type="PROSITE-ProRule" id="PRU00023"/>
    </source>
</evidence>
<dbReference type="CDD" id="cd02440">
    <property type="entry name" value="AdoMet_MTases"/>
    <property type="match status" value="1"/>
</dbReference>